<dbReference type="InterPro" id="IPR000157">
    <property type="entry name" value="TIR_dom"/>
</dbReference>
<gene>
    <name evidence="3" type="ORF">Prum_023290</name>
</gene>
<keyword evidence="4" id="KW-1185">Reference proteome</keyword>
<dbReference type="RefSeq" id="WP_173076140.1">
    <property type="nucleotide sequence ID" value="NZ_BAABJB010000054.1"/>
</dbReference>
<evidence type="ECO:0000256" key="1">
    <source>
        <dbReference type="SAM" id="MobiDB-lite"/>
    </source>
</evidence>
<sequence>MRYFFLSYAHGSSDHLVEEFFADLSGEVREHAGRERQEEVGFLDRIHLHAGDRWPPTLIEALQTCRTFIALCSPRYFRSVPCGKEWGVFSRRLAADPWPGPPSPALIPLFWLPAEVPAHLSDLQYRDRSFGAPYAEHGLRKLLQLRKYRDDYLEFLASLAIRVTATAHARNPPPLAPPPTFASAVNAFLPAPPERNSPPRSATRPASTRGPRAKLPLVSYDETRDEDGYR</sequence>
<dbReference type="NCBIfam" id="NF040588">
    <property type="entry name" value="FxsC_Nterm"/>
    <property type="match status" value="1"/>
</dbReference>
<feature type="domain" description="TIR" evidence="2">
    <location>
        <begin position="4"/>
        <end position="143"/>
    </location>
</feature>
<proteinExistence type="predicted"/>
<reference evidence="3 4" key="2">
    <citation type="submission" date="2020-03" db="EMBL/GenBank/DDBJ databases">
        <authorList>
            <person name="Ichikawa N."/>
            <person name="Kimura A."/>
            <person name="Kitahashi Y."/>
            <person name="Uohara A."/>
        </authorList>
    </citation>
    <scope>NUCLEOTIDE SEQUENCE [LARGE SCALE GENOMIC DNA]</scope>
    <source>
        <strain evidence="3 4">NBRC 108638</strain>
    </source>
</reference>
<protein>
    <recommendedName>
        <fullName evidence="2">TIR domain-containing protein</fullName>
    </recommendedName>
</protein>
<evidence type="ECO:0000313" key="3">
    <source>
        <dbReference type="EMBL" id="GFJ88687.1"/>
    </source>
</evidence>
<feature type="region of interest" description="Disordered" evidence="1">
    <location>
        <begin position="186"/>
        <end position="230"/>
    </location>
</feature>
<reference evidence="3 4" key="1">
    <citation type="submission" date="2020-03" db="EMBL/GenBank/DDBJ databases">
        <title>Whole genome shotgun sequence of Phytohabitans rumicis NBRC 108638.</title>
        <authorList>
            <person name="Komaki H."/>
            <person name="Tamura T."/>
        </authorList>
    </citation>
    <scope>NUCLEOTIDE SEQUENCE [LARGE SCALE GENOMIC DNA]</scope>
    <source>
        <strain evidence="3 4">NBRC 108638</strain>
    </source>
</reference>
<dbReference type="Gene3D" id="3.40.50.10140">
    <property type="entry name" value="Toll/interleukin-1 receptor homology (TIR) domain"/>
    <property type="match status" value="1"/>
</dbReference>
<dbReference type="InterPro" id="IPR047603">
    <property type="entry name" value="FxsC_N"/>
</dbReference>
<organism evidence="3 4">
    <name type="scientific">Phytohabitans rumicis</name>
    <dbReference type="NCBI Taxonomy" id="1076125"/>
    <lineage>
        <taxon>Bacteria</taxon>
        <taxon>Bacillati</taxon>
        <taxon>Actinomycetota</taxon>
        <taxon>Actinomycetes</taxon>
        <taxon>Micromonosporales</taxon>
        <taxon>Micromonosporaceae</taxon>
    </lineage>
</organism>
<dbReference type="AlphaFoldDB" id="A0A6V8L3N4"/>
<comment type="caution">
    <text evidence="3">The sequence shown here is derived from an EMBL/GenBank/DDBJ whole genome shotgun (WGS) entry which is preliminary data.</text>
</comment>
<dbReference type="Proteomes" id="UP000482960">
    <property type="component" value="Unassembled WGS sequence"/>
</dbReference>
<dbReference type="InterPro" id="IPR035897">
    <property type="entry name" value="Toll_tir_struct_dom_sf"/>
</dbReference>
<accession>A0A6V8L3N4</accession>
<dbReference type="GO" id="GO:0007165">
    <property type="term" value="P:signal transduction"/>
    <property type="evidence" value="ECO:0007669"/>
    <property type="project" value="InterPro"/>
</dbReference>
<dbReference type="EMBL" id="BLPG01000001">
    <property type="protein sequence ID" value="GFJ88687.1"/>
    <property type="molecule type" value="Genomic_DNA"/>
</dbReference>
<dbReference type="SUPFAM" id="SSF52200">
    <property type="entry name" value="Toll/Interleukin receptor TIR domain"/>
    <property type="match status" value="1"/>
</dbReference>
<evidence type="ECO:0000313" key="4">
    <source>
        <dbReference type="Proteomes" id="UP000482960"/>
    </source>
</evidence>
<evidence type="ECO:0000259" key="2">
    <source>
        <dbReference type="Pfam" id="PF13676"/>
    </source>
</evidence>
<name>A0A6V8L3N4_9ACTN</name>
<dbReference type="Pfam" id="PF13676">
    <property type="entry name" value="TIR_2"/>
    <property type="match status" value="1"/>
</dbReference>